<evidence type="ECO:0000313" key="2">
    <source>
        <dbReference type="EMBL" id="NKE70465.1"/>
    </source>
</evidence>
<dbReference type="GO" id="GO:0004534">
    <property type="term" value="F:5'-3' RNA exonuclease activity"/>
    <property type="evidence" value="ECO:0007669"/>
    <property type="project" value="TreeGrafter"/>
</dbReference>
<feature type="domain" description="Polymerase/histidinol phosphatase N-terminal" evidence="1">
    <location>
        <begin position="63"/>
        <end position="128"/>
    </location>
</feature>
<dbReference type="SMART" id="SM00481">
    <property type="entry name" value="POLIIIAc"/>
    <property type="match status" value="1"/>
</dbReference>
<evidence type="ECO:0000259" key="1">
    <source>
        <dbReference type="SMART" id="SM00481"/>
    </source>
</evidence>
<evidence type="ECO:0000313" key="3">
    <source>
        <dbReference type="Proteomes" id="UP000534783"/>
    </source>
</evidence>
<dbReference type="Pfam" id="PF02811">
    <property type="entry name" value="PHP"/>
    <property type="match status" value="1"/>
</dbReference>
<protein>
    <recommendedName>
        <fullName evidence="1">Polymerase/histidinol phosphatase N-terminal domain-containing protein</fullName>
    </recommendedName>
</protein>
<gene>
    <name evidence="2" type="ORF">MNODULE_06900</name>
</gene>
<dbReference type="SUPFAM" id="SSF89550">
    <property type="entry name" value="PHP domain-like"/>
    <property type="match status" value="1"/>
</dbReference>
<dbReference type="InterPro" id="IPR004013">
    <property type="entry name" value="PHP_dom"/>
</dbReference>
<dbReference type="AlphaFoldDB" id="A0A7X6IAJ8"/>
<dbReference type="Proteomes" id="UP000534783">
    <property type="component" value="Unassembled WGS sequence"/>
</dbReference>
<dbReference type="RefSeq" id="WP_168058711.1">
    <property type="nucleotide sequence ID" value="NZ_VTOW01000001.1"/>
</dbReference>
<dbReference type="GO" id="GO:0035312">
    <property type="term" value="F:5'-3' DNA exonuclease activity"/>
    <property type="evidence" value="ECO:0007669"/>
    <property type="project" value="TreeGrafter"/>
</dbReference>
<dbReference type="Gene3D" id="3.20.20.140">
    <property type="entry name" value="Metal-dependent hydrolases"/>
    <property type="match status" value="1"/>
</dbReference>
<dbReference type="InterPro" id="IPR003141">
    <property type="entry name" value="Pol/His_phosphatase_N"/>
</dbReference>
<comment type="caution">
    <text evidence="2">The sequence shown here is derived from an EMBL/GenBank/DDBJ whole genome shotgun (WGS) entry which is preliminary data.</text>
</comment>
<dbReference type="PANTHER" id="PTHR42924:SF3">
    <property type="entry name" value="POLYMERASE_HISTIDINOL PHOSPHATASE N-TERMINAL DOMAIN-CONTAINING PROTEIN"/>
    <property type="match status" value="1"/>
</dbReference>
<dbReference type="EMBL" id="VTOW01000001">
    <property type="protein sequence ID" value="NKE70465.1"/>
    <property type="molecule type" value="Genomic_DNA"/>
</dbReference>
<sequence>MQMSAPDKKTLKRGLAVGLLLLLSATLSCASTKSLQKLRRALQEPPPPTSRAPLPEGYRDIRGAIHVHSYLSHDSEGRPEEILKAAGEAKLDFIVMTDHSNPNIFTEGLEGRHGDLLVIRGMEIIKEEASLLAIGIKKFIDHRPIPLQEVVDRLKAEGAILFAAHPKNYPGWRKLKGLDGIEIYDIFDDATDRNARYVRYFFDILFRFNRYPDEVFLSILDRPERELALWDRMTPSRKVAGIAGNDAHQNVRILGRQLDPYARSFRFVNTHLLVPALDQEAILHALREGHGYISFDILADAGGFFFGARHEDRAWRMGGEIPFREGIALHARAPRPGRFRLIKDGAVVYGGEGTAFSFSPTEKGVYRVEWTIHRGDRWWPWIYSNPIYLR</sequence>
<name>A0A7X6IAJ8_9BACT</name>
<accession>A0A7X6IAJ8</accession>
<dbReference type="NCBIfam" id="NF038032">
    <property type="entry name" value="CehA_McbA_metalo"/>
    <property type="match status" value="1"/>
</dbReference>
<dbReference type="InterPro" id="IPR016195">
    <property type="entry name" value="Pol/histidinol_Pase-like"/>
</dbReference>
<dbReference type="InterPro" id="IPR052018">
    <property type="entry name" value="PHP_domain"/>
</dbReference>
<reference evidence="2 3" key="1">
    <citation type="journal article" date="2020" name="Nature">
        <title>Bacterial chemolithoautotrophy via manganese oxidation.</title>
        <authorList>
            <person name="Yu H."/>
            <person name="Leadbetter J.R."/>
        </authorList>
    </citation>
    <scope>NUCLEOTIDE SEQUENCE [LARGE SCALE GENOMIC DNA]</scope>
    <source>
        <strain evidence="2 3">Mn-1</strain>
    </source>
</reference>
<proteinExistence type="predicted"/>
<dbReference type="PANTHER" id="PTHR42924">
    <property type="entry name" value="EXONUCLEASE"/>
    <property type="match status" value="1"/>
</dbReference>
<organism evidence="2 3">
    <name type="scientific">Candidatus Manganitrophus noduliformans</name>
    <dbReference type="NCBI Taxonomy" id="2606439"/>
    <lineage>
        <taxon>Bacteria</taxon>
        <taxon>Pseudomonadati</taxon>
        <taxon>Nitrospirota</taxon>
        <taxon>Nitrospiria</taxon>
        <taxon>Candidatus Troglogloeales</taxon>
        <taxon>Candidatus Manganitrophaceae</taxon>
        <taxon>Candidatus Manganitrophus</taxon>
    </lineage>
</organism>
<keyword evidence="3" id="KW-1185">Reference proteome</keyword>